<feature type="domain" description="Calcineurin-like phosphoesterase" evidence="4">
    <location>
        <begin position="7"/>
        <end position="236"/>
    </location>
</feature>
<dbReference type="InterPro" id="IPR006179">
    <property type="entry name" value="5_nucleotidase/apyrase"/>
</dbReference>
<name>A0A3L0W7X2_ECOLX</name>
<keyword evidence="2" id="KW-0732">Signal</keyword>
<dbReference type="PANTHER" id="PTHR11575">
    <property type="entry name" value="5'-NUCLEOTIDASE-RELATED"/>
    <property type="match status" value="1"/>
</dbReference>
<comment type="caution">
    <text evidence="6">The sequence shown here is derived from an EMBL/GenBank/DDBJ whole genome shotgun (WGS) entry which is preliminary data.</text>
</comment>
<reference evidence="6" key="1">
    <citation type="submission" date="2018-10" db="EMBL/GenBank/DDBJ databases">
        <authorList>
            <consortium name="NARMS: The National Antimicrobial Resistance Monitoring System"/>
        </authorList>
    </citation>
    <scope>NUCLEOTIDE SEQUENCE [LARGE SCALE GENOMIC DNA]</scope>
    <source>
        <strain evidence="6">CVM N17EC0388</strain>
    </source>
</reference>
<protein>
    <submittedName>
        <fullName evidence="6">Bifunctional metallophosphatase/5'-nucleotidase</fullName>
    </submittedName>
</protein>
<dbReference type="SUPFAM" id="SSF56300">
    <property type="entry name" value="Metallo-dependent phosphatases"/>
    <property type="match status" value="1"/>
</dbReference>
<gene>
    <name evidence="6" type="ORF">D9F05_11965</name>
</gene>
<evidence type="ECO:0000259" key="5">
    <source>
        <dbReference type="Pfam" id="PF02872"/>
    </source>
</evidence>
<dbReference type="AlphaFoldDB" id="A0A3L0W7X2"/>
<dbReference type="EMBL" id="RNRV01000019">
    <property type="protein sequence ID" value="MHO05085.1"/>
    <property type="molecule type" value="Genomic_DNA"/>
</dbReference>
<dbReference type="SUPFAM" id="SSF55816">
    <property type="entry name" value="5'-nucleotidase (syn. UDP-sugar hydrolase), C-terminal domain"/>
    <property type="match status" value="1"/>
</dbReference>
<keyword evidence="3" id="KW-0547">Nucleotide-binding</keyword>
<dbReference type="Gene3D" id="3.90.780.10">
    <property type="entry name" value="5'-Nucleotidase, C-terminal domain"/>
    <property type="match status" value="1"/>
</dbReference>
<dbReference type="Pfam" id="PF00149">
    <property type="entry name" value="Metallophos"/>
    <property type="match status" value="1"/>
</dbReference>
<dbReference type="PRINTS" id="PR01607">
    <property type="entry name" value="APYRASEFAMLY"/>
</dbReference>
<evidence type="ECO:0000256" key="1">
    <source>
        <dbReference type="ARBA" id="ARBA00006654"/>
    </source>
</evidence>
<dbReference type="Gene3D" id="3.60.21.10">
    <property type="match status" value="1"/>
</dbReference>
<dbReference type="InterPro" id="IPR008334">
    <property type="entry name" value="5'-Nucleotdase_C"/>
</dbReference>
<dbReference type="InterPro" id="IPR036907">
    <property type="entry name" value="5'-Nucleotdase_C_sf"/>
</dbReference>
<keyword evidence="3" id="KW-0378">Hydrolase</keyword>
<dbReference type="InterPro" id="IPR006146">
    <property type="entry name" value="5'-Nucleotdase_CS"/>
</dbReference>
<dbReference type="GO" id="GO:0000166">
    <property type="term" value="F:nucleotide binding"/>
    <property type="evidence" value="ECO:0007669"/>
    <property type="project" value="UniProtKB-KW"/>
</dbReference>
<dbReference type="GO" id="GO:0009166">
    <property type="term" value="P:nucleotide catabolic process"/>
    <property type="evidence" value="ECO:0007669"/>
    <property type="project" value="InterPro"/>
</dbReference>
<comment type="similarity">
    <text evidence="1 3">Belongs to the 5'-nucleotidase family.</text>
</comment>
<dbReference type="PANTHER" id="PTHR11575:SF24">
    <property type="entry name" value="5'-NUCLEOTIDASE"/>
    <property type="match status" value="1"/>
</dbReference>
<organism evidence="6">
    <name type="scientific">Escherichia coli</name>
    <dbReference type="NCBI Taxonomy" id="562"/>
    <lineage>
        <taxon>Bacteria</taxon>
        <taxon>Pseudomonadati</taxon>
        <taxon>Pseudomonadota</taxon>
        <taxon>Gammaproteobacteria</taxon>
        <taxon>Enterobacterales</taxon>
        <taxon>Enterobacteriaceae</taxon>
        <taxon>Escherichia</taxon>
    </lineage>
</organism>
<evidence type="ECO:0000256" key="2">
    <source>
        <dbReference type="ARBA" id="ARBA00022729"/>
    </source>
</evidence>
<dbReference type="PROSITE" id="PS00786">
    <property type="entry name" value="5_NUCLEOTIDASE_2"/>
    <property type="match status" value="1"/>
</dbReference>
<dbReference type="GO" id="GO:0008768">
    <property type="term" value="F:UDP-sugar diphosphatase activity"/>
    <property type="evidence" value="ECO:0007669"/>
    <property type="project" value="TreeGrafter"/>
</dbReference>
<evidence type="ECO:0000313" key="6">
    <source>
        <dbReference type="EMBL" id="MHO05085.1"/>
    </source>
</evidence>
<dbReference type="Pfam" id="PF02872">
    <property type="entry name" value="5_nucleotid_C"/>
    <property type="match status" value="1"/>
</dbReference>
<proteinExistence type="inferred from homology"/>
<accession>A0A3L0W7X2</accession>
<evidence type="ECO:0000259" key="4">
    <source>
        <dbReference type="Pfam" id="PF00149"/>
    </source>
</evidence>
<dbReference type="GO" id="GO:0046872">
    <property type="term" value="F:metal ion binding"/>
    <property type="evidence" value="ECO:0007669"/>
    <property type="project" value="InterPro"/>
</dbReference>
<dbReference type="GO" id="GO:0030288">
    <property type="term" value="C:outer membrane-bounded periplasmic space"/>
    <property type="evidence" value="ECO:0007669"/>
    <property type="project" value="TreeGrafter"/>
</dbReference>
<sequence length="553" mass="60350">MSITVQLAHFSDCHSHFDGAPMRFFPVGESEWRTPCGGYARILTRLTALRQQADAAGLTCLFLHGGDTFQGSLYFNRFKGRANADLLSLLRPDAMVIGNHEFDLGNGPLVEFLRQLDFPVLAANLDSSQEPADTPLRLQGLPMLHDASRPWHKRIIDGVPFALLGITLPQMAAIANPDPHTRFHGIDDTLTTAIGEIKAEGIHHIILLSHLGLEQDKRLAARFPELSLIIGGHTHSQLGDLAPLGLESDGSYPLMVNDVAILHAAHSALCLGVCELEFDASGRVSRSQGQLEWLPWQPWPFASEPPAGLYFCEPAPELEQHLAKRYRPELETMTQRIVTHLAGPLHHQRLPDANLPAGSQVAPLVAHAMLIGAREQVGQVDFALHNAGGVRCALEPGPLSEADIAGRLLPFAIPLTLYRVHGHELAEALEGAIDNATNNGVTGNGNGSFPYTAGMRFCYQADRPKGARITRLEWESAPGCWQPVETDAIYRGVSSAYTASGKEGYTALARTLTQHNQELGITLADAFIRWARYLPELAPLPELVEYHGPHAMP</sequence>
<dbReference type="GO" id="GO:0008253">
    <property type="term" value="F:5'-nucleotidase activity"/>
    <property type="evidence" value="ECO:0007669"/>
    <property type="project" value="TreeGrafter"/>
</dbReference>
<feature type="domain" description="5'-Nucleotidase C-terminal" evidence="5">
    <location>
        <begin position="359"/>
        <end position="509"/>
    </location>
</feature>
<dbReference type="InterPro" id="IPR029052">
    <property type="entry name" value="Metallo-depent_PP-like"/>
</dbReference>
<dbReference type="InterPro" id="IPR004843">
    <property type="entry name" value="Calcineurin-like_PHP"/>
</dbReference>
<evidence type="ECO:0000256" key="3">
    <source>
        <dbReference type="RuleBase" id="RU362119"/>
    </source>
</evidence>